<reference evidence="1" key="1">
    <citation type="submission" date="2021-06" db="EMBL/GenBank/DDBJ databases">
        <authorList>
            <person name="Kallberg Y."/>
            <person name="Tangrot J."/>
            <person name="Rosling A."/>
        </authorList>
    </citation>
    <scope>NUCLEOTIDE SEQUENCE</scope>
    <source>
        <strain evidence="1">MA461A</strain>
    </source>
</reference>
<dbReference type="Proteomes" id="UP000789920">
    <property type="component" value="Unassembled WGS sequence"/>
</dbReference>
<accession>A0ACA9R6Q0</accession>
<protein>
    <submittedName>
        <fullName evidence="1">14443_t:CDS:1</fullName>
    </submittedName>
</protein>
<keyword evidence="2" id="KW-1185">Reference proteome</keyword>
<feature type="non-terminal residue" evidence="1">
    <location>
        <position position="1"/>
    </location>
</feature>
<sequence>DDFYMIGCLNAFSSTSINEFNEESDWPVLSDRPFRFSVESIEKGA</sequence>
<gene>
    <name evidence="1" type="ORF">RPERSI_LOCUS17366</name>
</gene>
<evidence type="ECO:0000313" key="1">
    <source>
        <dbReference type="EMBL" id="CAG8779514.1"/>
    </source>
</evidence>
<comment type="caution">
    <text evidence="1">The sequence shown here is derived from an EMBL/GenBank/DDBJ whole genome shotgun (WGS) entry which is preliminary data.</text>
</comment>
<name>A0ACA9R6Q0_9GLOM</name>
<proteinExistence type="predicted"/>
<organism evidence="1 2">
    <name type="scientific">Racocetra persica</name>
    <dbReference type="NCBI Taxonomy" id="160502"/>
    <lineage>
        <taxon>Eukaryota</taxon>
        <taxon>Fungi</taxon>
        <taxon>Fungi incertae sedis</taxon>
        <taxon>Mucoromycota</taxon>
        <taxon>Glomeromycotina</taxon>
        <taxon>Glomeromycetes</taxon>
        <taxon>Diversisporales</taxon>
        <taxon>Gigasporaceae</taxon>
        <taxon>Racocetra</taxon>
    </lineage>
</organism>
<evidence type="ECO:0000313" key="2">
    <source>
        <dbReference type="Proteomes" id="UP000789920"/>
    </source>
</evidence>
<dbReference type="EMBL" id="CAJVQC010044427">
    <property type="protein sequence ID" value="CAG8779514.1"/>
    <property type="molecule type" value="Genomic_DNA"/>
</dbReference>